<keyword evidence="3" id="KW-1185">Reference proteome</keyword>
<feature type="compositionally biased region" description="Polar residues" evidence="1">
    <location>
        <begin position="41"/>
        <end position="52"/>
    </location>
</feature>
<proteinExistence type="predicted"/>
<evidence type="ECO:0000256" key="1">
    <source>
        <dbReference type="SAM" id="MobiDB-lite"/>
    </source>
</evidence>
<protein>
    <submittedName>
        <fullName evidence="2">Uncharacterized protein</fullName>
    </submittedName>
</protein>
<dbReference type="Proteomes" id="UP000600918">
    <property type="component" value="Unassembled WGS sequence"/>
</dbReference>
<dbReference type="EMBL" id="JACSDY010000009">
    <property type="protein sequence ID" value="KAF7419969.1"/>
    <property type="molecule type" value="Genomic_DNA"/>
</dbReference>
<evidence type="ECO:0000313" key="3">
    <source>
        <dbReference type="Proteomes" id="UP000600918"/>
    </source>
</evidence>
<accession>A0A834NXD1</accession>
<sequence length="73" mass="8244">MIEGRMKMLDVKNDDESVHGNNRMVSLAYSGEELNYRSSKDISSPEGNTSDRMQPEPIMFGCWANARVDTLCD</sequence>
<reference evidence="2" key="1">
    <citation type="journal article" date="2020" name="G3 (Bethesda)">
        <title>High-Quality Assemblies for Three Invasive Social Wasps from the &lt;i&gt;Vespula&lt;/i&gt; Genus.</title>
        <authorList>
            <person name="Harrop T.W.R."/>
            <person name="Guhlin J."/>
            <person name="McLaughlin G.M."/>
            <person name="Permina E."/>
            <person name="Stockwell P."/>
            <person name="Gilligan J."/>
            <person name="Le Lec M.F."/>
            <person name="Gruber M.A.M."/>
            <person name="Quinn O."/>
            <person name="Lovegrove M."/>
            <person name="Duncan E.J."/>
            <person name="Remnant E.J."/>
            <person name="Van Eeckhoven J."/>
            <person name="Graham B."/>
            <person name="Knapp R.A."/>
            <person name="Langford K.W."/>
            <person name="Kronenberg Z."/>
            <person name="Press M.O."/>
            <person name="Eacker S.M."/>
            <person name="Wilson-Rankin E.E."/>
            <person name="Purcell J."/>
            <person name="Lester P.J."/>
            <person name="Dearden P.K."/>
        </authorList>
    </citation>
    <scope>NUCLEOTIDE SEQUENCE</scope>
    <source>
        <strain evidence="2">Volc-1</strain>
    </source>
</reference>
<organism evidence="2 3">
    <name type="scientific">Vespula pensylvanica</name>
    <name type="common">Western yellow jacket</name>
    <name type="synonym">Wasp</name>
    <dbReference type="NCBI Taxonomy" id="30213"/>
    <lineage>
        <taxon>Eukaryota</taxon>
        <taxon>Metazoa</taxon>
        <taxon>Ecdysozoa</taxon>
        <taxon>Arthropoda</taxon>
        <taxon>Hexapoda</taxon>
        <taxon>Insecta</taxon>
        <taxon>Pterygota</taxon>
        <taxon>Neoptera</taxon>
        <taxon>Endopterygota</taxon>
        <taxon>Hymenoptera</taxon>
        <taxon>Apocrita</taxon>
        <taxon>Aculeata</taxon>
        <taxon>Vespoidea</taxon>
        <taxon>Vespidae</taxon>
        <taxon>Vespinae</taxon>
        <taxon>Vespula</taxon>
    </lineage>
</organism>
<evidence type="ECO:0000313" key="2">
    <source>
        <dbReference type="EMBL" id="KAF7419969.1"/>
    </source>
</evidence>
<comment type="caution">
    <text evidence="2">The sequence shown here is derived from an EMBL/GenBank/DDBJ whole genome shotgun (WGS) entry which is preliminary data.</text>
</comment>
<gene>
    <name evidence="2" type="ORF">H0235_010266</name>
</gene>
<feature type="region of interest" description="Disordered" evidence="1">
    <location>
        <begin position="36"/>
        <end position="56"/>
    </location>
</feature>
<dbReference type="AlphaFoldDB" id="A0A834NXD1"/>
<name>A0A834NXD1_VESPE</name>